<name>A0ABW1FAL7_9ACTN</name>
<comment type="caution">
    <text evidence="2">The sequence shown here is derived from an EMBL/GenBank/DDBJ whole genome shotgun (WGS) entry which is preliminary data.</text>
</comment>
<evidence type="ECO:0000313" key="3">
    <source>
        <dbReference type="Proteomes" id="UP001596241"/>
    </source>
</evidence>
<protein>
    <submittedName>
        <fullName evidence="2">Uncharacterized protein</fullName>
    </submittedName>
</protein>
<gene>
    <name evidence="2" type="ORF">ACFP3M_01535</name>
</gene>
<dbReference type="EMBL" id="JBHSPW010000001">
    <property type="protein sequence ID" value="MFC5891511.1"/>
    <property type="molecule type" value="Genomic_DNA"/>
</dbReference>
<dbReference type="RefSeq" id="WP_345081644.1">
    <property type="nucleotide sequence ID" value="NZ_BAAAWG010000006.1"/>
</dbReference>
<feature type="region of interest" description="Disordered" evidence="1">
    <location>
        <begin position="1"/>
        <end position="56"/>
    </location>
</feature>
<feature type="compositionally biased region" description="Low complexity" evidence="1">
    <location>
        <begin position="15"/>
        <end position="25"/>
    </location>
</feature>
<organism evidence="2 3">
    <name type="scientific">Streptomyces ramulosus</name>
    <dbReference type="NCBI Taxonomy" id="47762"/>
    <lineage>
        <taxon>Bacteria</taxon>
        <taxon>Bacillati</taxon>
        <taxon>Actinomycetota</taxon>
        <taxon>Actinomycetes</taxon>
        <taxon>Kitasatosporales</taxon>
        <taxon>Streptomycetaceae</taxon>
        <taxon>Streptomyces</taxon>
    </lineage>
</organism>
<dbReference type="Proteomes" id="UP001596241">
    <property type="component" value="Unassembled WGS sequence"/>
</dbReference>
<evidence type="ECO:0000313" key="2">
    <source>
        <dbReference type="EMBL" id="MFC5891511.1"/>
    </source>
</evidence>
<reference evidence="3" key="1">
    <citation type="journal article" date="2019" name="Int. J. Syst. Evol. Microbiol.">
        <title>The Global Catalogue of Microorganisms (GCM) 10K type strain sequencing project: providing services to taxonomists for standard genome sequencing and annotation.</title>
        <authorList>
            <consortium name="The Broad Institute Genomics Platform"/>
            <consortium name="The Broad Institute Genome Sequencing Center for Infectious Disease"/>
            <person name="Wu L."/>
            <person name="Ma J."/>
        </authorList>
    </citation>
    <scope>NUCLEOTIDE SEQUENCE [LARGE SCALE GENOMIC DNA]</scope>
    <source>
        <strain evidence="3">CGMCC 1.15809</strain>
    </source>
</reference>
<sequence length="279" mass="29963">MNSIPGPRAARTQVPHPADPACADAQADRPTAAVAGPGADSGRDRSFAAEPGGSPDVERAAFRLQVQPEFHAIPLGLGQGEEAFDEQMRQFARDYWGEEEEREPLRKLTTALYSTNSQELAAGGTVYNAFGVFRIAGSDDEEQPSERISRASLTISVRDLDNTNADLAAAGIAETLEQGQGSGEVQLISLPAGPAVVHIAGSRAVWELSDGEHERHFVRIEIWMPFPDEDRLLLLCLSTADVQDLFFYQSVLADVADTITFGESEEPDSGTSPQAPASL</sequence>
<accession>A0ABW1FAL7</accession>
<keyword evidence="3" id="KW-1185">Reference proteome</keyword>
<evidence type="ECO:0000256" key="1">
    <source>
        <dbReference type="SAM" id="MobiDB-lite"/>
    </source>
</evidence>
<proteinExistence type="predicted"/>